<sequence length="379" mass="42841">MFNTDNYDPLPVYRVLSPDGTVIDLAHEPKIPDSKLVKMFEGMLTLNVMDHILYESQRQGRISFYITSFGEEATHFGSAAALESNDVVFGQYRETGVLMWRDFGLTNIINQCYGNQNDVGKGRQMPCHYGSKEKAFVTISSPLSTQMPQAVGSAYALKRAKQSNVVICYFGDGAASEGDAHAALNFSATLKVPVIFFCRNNGYAISTPTNEQYRGDGVGARGPAYGIGTIRCDGNDILAVYNATTKAREYCLSKNAPVLIEAMTYRLGHHSTSDDSTIYRNLAEVKIWEEQAHPLLRFRKYLTAKGLWSDEKETEFRESIKKEILTNFQEGERVKKPSVDFMFTDVYEEIPAHLQVQRDELREHLKEYGKYYPVEQFQD</sequence>
<dbReference type="FunFam" id="3.40.50.970:FF:000015">
    <property type="entry name" value="2-oxoisovalerate dehydrogenase subunit alpha"/>
    <property type="match status" value="1"/>
</dbReference>
<dbReference type="OrthoDB" id="3845at2759"/>
<keyword evidence="7 9" id="KW-0560">Oxidoreductase</keyword>
<dbReference type="GO" id="GO:0003863">
    <property type="term" value="F:branched-chain 2-oxo acid dehydrogenase activity"/>
    <property type="evidence" value="ECO:0007669"/>
    <property type="project" value="UniProtKB-EC"/>
</dbReference>
<evidence type="ECO:0000256" key="5">
    <source>
        <dbReference type="ARBA" id="ARBA00022946"/>
    </source>
</evidence>
<evidence type="ECO:0000256" key="2">
    <source>
        <dbReference type="ARBA" id="ARBA00004305"/>
    </source>
</evidence>
<keyword evidence="12" id="KW-1185">Reference proteome</keyword>
<dbReference type="EC" id="1.2.4.4" evidence="9"/>
<evidence type="ECO:0000256" key="3">
    <source>
        <dbReference type="ARBA" id="ARBA00008646"/>
    </source>
</evidence>
<dbReference type="Gene3D" id="3.40.50.970">
    <property type="match status" value="1"/>
</dbReference>
<proteinExistence type="inferred from homology"/>
<reference evidence="11" key="1">
    <citation type="submission" date="2021-01" db="UniProtKB">
        <authorList>
            <consortium name="EnsemblMetazoa"/>
        </authorList>
    </citation>
    <scope>IDENTIFICATION</scope>
</reference>
<comment type="function">
    <text evidence="9">The branched-chain alpha-keto dehydrogenase complex catalyzes the overall conversion of alpha-keto acids to acyl-CoA and CO(2). It contains multiple copies of three enzymatic components: branched-chain alpha-keto acid decarboxylase (E1), lipoamide acyltransferase (E2) and lipoamide dehydrogenase (E3).</text>
</comment>
<evidence type="ECO:0000256" key="6">
    <source>
        <dbReference type="ARBA" id="ARBA00022958"/>
    </source>
</evidence>
<dbReference type="InParanoid" id="A0A7M7J7E0"/>
<evidence type="ECO:0000259" key="10">
    <source>
        <dbReference type="Pfam" id="PF00676"/>
    </source>
</evidence>
<dbReference type="GO" id="GO:0005759">
    <property type="term" value="C:mitochondrial matrix"/>
    <property type="evidence" value="ECO:0007669"/>
    <property type="project" value="UniProtKB-SubCell"/>
</dbReference>
<dbReference type="GeneID" id="111244757"/>
<keyword evidence="5" id="KW-0809">Transit peptide</keyword>
<dbReference type="KEGG" id="vde:111244757"/>
<evidence type="ECO:0000256" key="8">
    <source>
        <dbReference type="ARBA" id="ARBA00023128"/>
    </source>
</evidence>
<keyword evidence="6" id="KW-0630">Potassium</keyword>
<comment type="subcellular location">
    <subcellularLocation>
        <location evidence="2">Mitochondrion matrix</location>
    </subcellularLocation>
</comment>
<evidence type="ECO:0000313" key="11">
    <source>
        <dbReference type="EnsemblMetazoa" id="XP_022647882"/>
    </source>
</evidence>
<evidence type="ECO:0000256" key="4">
    <source>
        <dbReference type="ARBA" id="ARBA00022723"/>
    </source>
</evidence>
<dbReference type="GO" id="GO:0009083">
    <property type="term" value="P:branched-chain amino acid catabolic process"/>
    <property type="evidence" value="ECO:0007669"/>
    <property type="project" value="TreeGrafter"/>
</dbReference>
<keyword evidence="9" id="KW-0786">Thiamine pyrophosphate</keyword>
<dbReference type="RefSeq" id="XP_022647882.1">
    <property type="nucleotide sequence ID" value="XM_022792147.1"/>
</dbReference>
<protein>
    <recommendedName>
        <fullName evidence="9">2-oxoisovalerate dehydrogenase subunit alpha</fullName>
        <ecNumber evidence="9">1.2.4.4</ecNumber>
    </recommendedName>
    <alternativeName>
        <fullName evidence="9">Branched-chain alpha-keto acid dehydrogenase E1 component alpha chain</fullName>
    </alternativeName>
</protein>
<dbReference type="PANTHER" id="PTHR43380">
    <property type="entry name" value="2-OXOISOVALERATE DEHYDROGENASE SUBUNIT ALPHA, MITOCHONDRIAL"/>
    <property type="match status" value="1"/>
</dbReference>
<dbReference type="AlphaFoldDB" id="A0A7M7J7E0"/>
<evidence type="ECO:0000256" key="1">
    <source>
        <dbReference type="ARBA" id="ARBA00001964"/>
    </source>
</evidence>
<dbReference type="Pfam" id="PF00676">
    <property type="entry name" value="E1_dh"/>
    <property type="match status" value="1"/>
</dbReference>
<dbReference type="EnsemblMetazoa" id="XM_022792147">
    <property type="protein sequence ID" value="XP_022647882"/>
    <property type="gene ID" value="LOC111244757"/>
</dbReference>
<organism evidence="11 12">
    <name type="scientific">Varroa destructor</name>
    <name type="common">Honeybee mite</name>
    <dbReference type="NCBI Taxonomy" id="109461"/>
    <lineage>
        <taxon>Eukaryota</taxon>
        <taxon>Metazoa</taxon>
        <taxon>Ecdysozoa</taxon>
        <taxon>Arthropoda</taxon>
        <taxon>Chelicerata</taxon>
        <taxon>Arachnida</taxon>
        <taxon>Acari</taxon>
        <taxon>Parasitiformes</taxon>
        <taxon>Mesostigmata</taxon>
        <taxon>Gamasina</taxon>
        <taxon>Dermanyssoidea</taxon>
        <taxon>Varroidae</taxon>
        <taxon>Varroa</taxon>
    </lineage>
</organism>
<evidence type="ECO:0000256" key="9">
    <source>
        <dbReference type="RuleBase" id="RU365014"/>
    </source>
</evidence>
<comment type="catalytic activity">
    <reaction evidence="9">
        <text>N(6)-[(R)-lipoyl]-L-lysyl-[protein] + 3-methyl-2-oxobutanoate + H(+) = N(6)-[(R)-S(8)-2-methylpropanoyldihydrolipoyl]-L-lysyl-[protein] + CO2</text>
        <dbReference type="Rhea" id="RHEA:13457"/>
        <dbReference type="Rhea" id="RHEA-COMP:10474"/>
        <dbReference type="Rhea" id="RHEA-COMP:10497"/>
        <dbReference type="ChEBI" id="CHEBI:11851"/>
        <dbReference type="ChEBI" id="CHEBI:15378"/>
        <dbReference type="ChEBI" id="CHEBI:16526"/>
        <dbReference type="ChEBI" id="CHEBI:83099"/>
        <dbReference type="ChEBI" id="CHEBI:83142"/>
        <dbReference type="EC" id="1.2.4.4"/>
    </reaction>
</comment>
<dbReference type="CTD" id="593"/>
<dbReference type="Proteomes" id="UP000594260">
    <property type="component" value="Unplaced"/>
</dbReference>
<dbReference type="GO" id="GO:0046872">
    <property type="term" value="F:metal ion binding"/>
    <property type="evidence" value="ECO:0007669"/>
    <property type="project" value="UniProtKB-KW"/>
</dbReference>
<dbReference type="OMA" id="GMFRGVN"/>
<dbReference type="InterPro" id="IPR001017">
    <property type="entry name" value="DH_E1"/>
</dbReference>
<evidence type="ECO:0000313" key="12">
    <source>
        <dbReference type="Proteomes" id="UP000594260"/>
    </source>
</evidence>
<comment type="similarity">
    <text evidence="3 9">Belongs to the BCKDHA family.</text>
</comment>
<feature type="domain" description="Dehydrogenase E1 component" evidence="10">
    <location>
        <begin position="43"/>
        <end position="338"/>
    </location>
</feature>
<accession>A0A7M7J7E0</accession>
<keyword evidence="4" id="KW-0479">Metal-binding</keyword>
<evidence type="ECO:0000256" key="7">
    <source>
        <dbReference type="ARBA" id="ARBA00023002"/>
    </source>
</evidence>
<dbReference type="FunCoup" id="A0A7M7J7E0">
    <property type="interactions" value="481"/>
</dbReference>
<name>A0A7M7J7E0_VARDE</name>
<keyword evidence="8" id="KW-0496">Mitochondrion</keyword>
<dbReference type="CDD" id="cd02000">
    <property type="entry name" value="TPP_E1_PDC_ADC_BCADC"/>
    <property type="match status" value="1"/>
</dbReference>
<dbReference type="InterPro" id="IPR050771">
    <property type="entry name" value="Alpha-ketoacid_DH_E1_comp"/>
</dbReference>
<comment type="cofactor">
    <cofactor evidence="1 9">
        <name>thiamine diphosphate</name>
        <dbReference type="ChEBI" id="CHEBI:58937"/>
    </cofactor>
</comment>
<dbReference type="PANTHER" id="PTHR43380:SF1">
    <property type="entry name" value="2-OXOISOVALERATE DEHYDROGENASE SUBUNIT ALPHA, MITOCHONDRIAL"/>
    <property type="match status" value="1"/>
</dbReference>
<dbReference type="InterPro" id="IPR029061">
    <property type="entry name" value="THDP-binding"/>
</dbReference>
<dbReference type="SUPFAM" id="SSF52518">
    <property type="entry name" value="Thiamin diphosphate-binding fold (THDP-binding)"/>
    <property type="match status" value="1"/>
</dbReference>